<evidence type="ECO:0000259" key="1">
    <source>
        <dbReference type="Pfam" id="PF09413"/>
    </source>
</evidence>
<dbReference type="InterPro" id="IPR018551">
    <property type="entry name" value="DUF2007"/>
</dbReference>
<dbReference type="RefSeq" id="WP_144309536.1">
    <property type="nucleotide sequence ID" value="NZ_VMNK01000007.1"/>
</dbReference>
<sequence>MSEDEGDWLLVARCLDPTEAYLLRACLEAAGLDAMVADANLVQTHSLIAVAVGGARVMVPEAQLERAKAVLAAYHRGEFALDDNVDVGEPRD</sequence>
<proteinExistence type="predicted"/>
<dbReference type="AlphaFoldDB" id="A0A557QWN2"/>
<feature type="domain" description="DUF2007" evidence="1">
    <location>
        <begin position="10"/>
        <end position="73"/>
    </location>
</feature>
<keyword evidence="3" id="KW-1185">Reference proteome</keyword>
<gene>
    <name evidence="2" type="ORF">FHP91_10445</name>
</gene>
<name>A0A557QWN2_9RHOO</name>
<dbReference type="Gene3D" id="3.30.70.790">
    <property type="entry name" value="UreE, C-terminal domain"/>
    <property type="match status" value="1"/>
</dbReference>
<dbReference type="EMBL" id="VMNK01000007">
    <property type="protein sequence ID" value="TVO57299.1"/>
    <property type="molecule type" value="Genomic_DNA"/>
</dbReference>
<reference evidence="2 3" key="1">
    <citation type="submission" date="2019-07" db="EMBL/GenBank/DDBJ databases">
        <title>The pathways for chlorine oxyanion respiration interact through the shared metabolite chlorate.</title>
        <authorList>
            <person name="Barnum T.P."/>
            <person name="Cheng Y."/>
            <person name="Hill K.A."/>
            <person name="Lucas L.N."/>
            <person name="Carlson H.K."/>
            <person name="Coates J.D."/>
        </authorList>
    </citation>
    <scope>NUCLEOTIDE SEQUENCE [LARGE SCALE GENOMIC DNA]</scope>
    <source>
        <strain evidence="2 3">SFB-3</strain>
    </source>
</reference>
<dbReference type="Proteomes" id="UP000319502">
    <property type="component" value="Unassembled WGS sequence"/>
</dbReference>
<dbReference type="OrthoDB" id="8683631at2"/>
<organism evidence="2 3">
    <name type="scientific">Denitromonas halophila</name>
    <dbReference type="NCBI Taxonomy" id="1629404"/>
    <lineage>
        <taxon>Bacteria</taxon>
        <taxon>Pseudomonadati</taxon>
        <taxon>Pseudomonadota</taxon>
        <taxon>Betaproteobacteria</taxon>
        <taxon>Rhodocyclales</taxon>
        <taxon>Zoogloeaceae</taxon>
        <taxon>Denitromonas</taxon>
    </lineage>
</organism>
<comment type="caution">
    <text evidence="2">The sequence shown here is derived from an EMBL/GenBank/DDBJ whole genome shotgun (WGS) entry which is preliminary data.</text>
</comment>
<dbReference type="Pfam" id="PF09413">
    <property type="entry name" value="DUF2007"/>
    <property type="match status" value="1"/>
</dbReference>
<accession>A0A557QWN2</accession>
<dbReference type="SUPFAM" id="SSF54913">
    <property type="entry name" value="GlnB-like"/>
    <property type="match status" value="1"/>
</dbReference>
<protein>
    <submittedName>
        <fullName evidence="2">DUF2007 domain-containing protein</fullName>
    </submittedName>
</protein>
<dbReference type="InterPro" id="IPR011322">
    <property type="entry name" value="N-reg_PII-like_a/b"/>
</dbReference>
<evidence type="ECO:0000313" key="3">
    <source>
        <dbReference type="Proteomes" id="UP000319502"/>
    </source>
</evidence>
<evidence type="ECO:0000313" key="2">
    <source>
        <dbReference type="EMBL" id="TVO57299.1"/>
    </source>
</evidence>